<dbReference type="STRING" id="214095.RU97_GL001960"/>
<dbReference type="AlphaFoldDB" id="A0A1L8RFR2"/>
<sequence>MTTIAIPGGANPEIREAITKAKQKFGSKIDFTIYDVEDNGAGDYHFVACSPETVISTAVKSVATGEAQILMKGIVQTHDLLKEVLKKEYDLRQQKLLSHVAMIHLPQMDRPILLTDSGMNIAPDVEQLVQIADNAITTAQKIGIEEPKVALLSSAEIFNPKMPSSVLAKEVTEQMQDRRATVYGPLSLDLALSKEAVAHKHFTGPIAGDADVLVVPTIDTGNVLYKSLLLFGQAVMGGTIVGTKVPIVLTSRSDSAESKLLSLEFAMKQLGGEEHE</sequence>
<evidence type="ECO:0000313" key="4">
    <source>
        <dbReference type="EMBL" id="OJG18563.1"/>
    </source>
</evidence>
<protein>
    <submittedName>
        <fullName evidence="4">Phosphotransacetylase</fullName>
    </submittedName>
</protein>
<keyword evidence="1" id="KW-0808">Transferase</keyword>
<name>A0A1L8RFR2_9ENTE</name>
<evidence type="ECO:0000256" key="2">
    <source>
        <dbReference type="ARBA" id="ARBA00023315"/>
    </source>
</evidence>
<evidence type="ECO:0000313" key="5">
    <source>
        <dbReference type="Proteomes" id="UP000181884"/>
    </source>
</evidence>
<dbReference type="PANTHER" id="PTHR43356">
    <property type="entry name" value="PHOSPHATE ACETYLTRANSFERASE"/>
    <property type="match status" value="1"/>
</dbReference>
<keyword evidence="2" id="KW-0012">Acyltransferase</keyword>
<reference evidence="4 5" key="1">
    <citation type="submission" date="2014-12" db="EMBL/GenBank/DDBJ databases">
        <title>Draft genome sequences of 29 type strains of Enterococci.</title>
        <authorList>
            <person name="Zhong Z."/>
            <person name="Sun Z."/>
            <person name="Liu W."/>
            <person name="Zhang W."/>
            <person name="Zhang H."/>
        </authorList>
    </citation>
    <scope>NUCLEOTIDE SEQUENCE [LARGE SCALE GENOMIC DNA]</scope>
    <source>
        <strain evidence="4 5">DSM 17029</strain>
    </source>
</reference>
<proteinExistence type="predicted"/>
<organism evidence="4 5">
    <name type="scientific">Enterococcus canis</name>
    <dbReference type="NCBI Taxonomy" id="214095"/>
    <lineage>
        <taxon>Bacteria</taxon>
        <taxon>Bacillati</taxon>
        <taxon>Bacillota</taxon>
        <taxon>Bacilli</taxon>
        <taxon>Lactobacillales</taxon>
        <taxon>Enterococcaceae</taxon>
        <taxon>Enterococcus</taxon>
    </lineage>
</organism>
<dbReference type="Gene3D" id="3.40.718.10">
    <property type="entry name" value="Isopropylmalate Dehydrogenase"/>
    <property type="match status" value="1"/>
</dbReference>
<comment type="caution">
    <text evidence="4">The sequence shown here is derived from an EMBL/GenBank/DDBJ whole genome shotgun (WGS) entry which is preliminary data.</text>
</comment>
<dbReference type="RefSeq" id="WP_067394434.1">
    <property type="nucleotide sequence ID" value="NZ_JXKH01000004.1"/>
</dbReference>
<dbReference type="InterPro" id="IPR002505">
    <property type="entry name" value="PTA_PTB"/>
</dbReference>
<evidence type="ECO:0000256" key="1">
    <source>
        <dbReference type="ARBA" id="ARBA00022679"/>
    </source>
</evidence>
<dbReference type="Pfam" id="PF01515">
    <property type="entry name" value="PTA_PTB"/>
    <property type="match status" value="1"/>
</dbReference>
<accession>A0A1L8RFR2</accession>
<keyword evidence="5" id="KW-1185">Reference proteome</keyword>
<dbReference type="PANTHER" id="PTHR43356:SF2">
    <property type="entry name" value="PHOSPHATE ACETYLTRANSFERASE"/>
    <property type="match status" value="1"/>
</dbReference>
<evidence type="ECO:0000259" key="3">
    <source>
        <dbReference type="Pfam" id="PF01515"/>
    </source>
</evidence>
<dbReference type="Proteomes" id="UP000181884">
    <property type="component" value="Unassembled WGS sequence"/>
</dbReference>
<feature type="domain" description="Phosphate acetyl/butaryl transferase" evidence="3">
    <location>
        <begin position="56"/>
        <end position="259"/>
    </location>
</feature>
<gene>
    <name evidence="4" type="ORF">RU97_GL001960</name>
</gene>
<dbReference type="EMBL" id="JXKH01000004">
    <property type="protein sequence ID" value="OJG18563.1"/>
    <property type="molecule type" value="Genomic_DNA"/>
</dbReference>
<dbReference type="SUPFAM" id="SSF53659">
    <property type="entry name" value="Isocitrate/Isopropylmalate dehydrogenase-like"/>
    <property type="match status" value="1"/>
</dbReference>
<dbReference type="InterPro" id="IPR050500">
    <property type="entry name" value="Phos_Acetyltrans/Butyryltrans"/>
</dbReference>
<dbReference type="GO" id="GO:0016746">
    <property type="term" value="F:acyltransferase activity"/>
    <property type="evidence" value="ECO:0007669"/>
    <property type="project" value="UniProtKB-KW"/>
</dbReference>